<evidence type="ECO:0000313" key="2">
    <source>
        <dbReference type="Proteomes" id="UP000598971"/>
    </source>
</evidence>
<comment type="caution">
    <text evidence="1">The sequence shown here is derived from an EMBL/GenBank/DDBJ whole genome shotgun (WGS) entry which is preliminary data.</text>
</comment>
<dbReference type="PROSITE" id="PS51257">
    <property type="entry name" value="PROKAR_LIPOPROTEIN"/>
    <property type="match status" value="1"/>
</dbReference>
<reference evidence="1" key="1">
    <citation type="submission" date="2019-10" db="EMBL/GenBank/DDBJ databases">
        <title>Draft genome sequence of Panacibacter sp. KCS-6.</title>
        <authorList>
            <person name="Yim K.J."/>
        </authorList>
    </citation>
    <scope>NUCLEOTIDE SEQUENCE</scope>
    <source>
        <strain evidence="1">KCS-6</strain>
    </source>
</reference>
<dbReference type="RefSeq" id="WP_171608218.1">
    <property type="nucleotide sequence ID" value="NZ_WHPF01000008.1"/>
</dbReference>
<sequence>MKNVLKTITLSAALSVVLFSCQKSDKSAPANTSTVSSEVLGQIQSKGFSTEGVVAVNGGYLVEGDIFLTNKDLITPLANGPVLRIGEEEQYRTTNLVTGLPRVITISISGFSDPVFSNATDSAIARYNAMALRLTFQRVASNGNIQIVGADLGGTGVLGQSAGFPTSAGNPASPITLNNRAGTFGTNPSVQWMATIIAHEIGHAIGFRHTDYANRAYSCGGRKSNEGSAGVGAIYIPGTATAGDPKSWMLACTDGTNRPFNNNDKTALNYLYR</sequence>
<dbReference type="EMBL" id="WHPF01000008">
    <property type="protein sequence ID" value="NNV56278.1"/>
    <property type="molecule type" value="Genomic_DNA"/>
</dbReference>
<keyword evidence="1" id="KW-0645">Protease</keyword>
<dbReference type="Gene3D" id="3.40.390.10">
    <property type="entry name" value="Collagenase (Catalytic Domain)"/>
    <property type="match status" value="1"/>
</dbReference>
<dbReference type="SUPFAM" id="SSF55486">
    <property type="entry name" value="Metalloproteases ('zincins'), catalytic domain"/>
    <property type="match status" value="1"/>
</dbReference>
<dbReference type="Pfam" id="PF12388">
    <property type="entry name" value="Peptidase_M57"/>
    <property type="match status" value="1"/>
</dbReference>
<accession>A0A8J8FE53</accession>
<name>A0A8J8FE53_9BACT</name>
<protein>
    <submittedName>
        <fullName evidence="1">Protease</fullName>
    </submittedName>
</protein>
<organism evidence="1 2">
    <name type="scientific">Limnovirga soli</name>
    <dbReference type="NCBI Taxonomy" id="2656915"/>
    <lineage>
        <taxon>Bacteria</taxon>
        <taxon>Pseudomonadati</taxon>
        <taxon>Bacteroidota</taxon>
        <taxon>Chitinophagia</taxon>
        <taxon>Chitinophagales</taxon>
        <taxon>Chitinophagaceae</taxon>
        <taxon>Limnovirga</taxon>
    </lineage>
</organism>
<gene>
    <name evidence="1" type="ORF">GD597_12470</name>
</gene>
<proteinExistence type="predicted"/>
<dbReference type="GO" id="GO:0006508">
    <property type="term" value="P:proteolysis"/>
    <property type="evidence" value="ECO:0007669"/>
    <property type="project" value="UniProtKB-KW"/>
</dbReference>
<dbReference type="AlphaFoldDB" id="A0A8J8FE53"/>
<dbReference type="GO" id="GO:0008237">
    <property type="term" value="F:metallopeptidase activity"/>
    <property type="evidence" value="ECO:0007669"/>
    <property type="project" value="InterPro"/>
</dbReference>
<dbReference type="Proteomes" id="UP000598971">
    <property type="component" value="Unassembled WGS sequence"/>
</dbReference>
<dbReference type="InterPro" id="IPR024653">
    <property type="entry name" value="Peptidase_M10/M27/M57"/>
</dbReference>
<keyword evidence="1" id="KW-0378">Hydrolase</keyword>
<evidence type="ECO:0000313" key="1">
    <source>
        <dbReference type="EMBL" id="NNV56278.1"/>
    </source>
</evidence>
<keyword evidence="2" id="KW-1185">Reference proteome</keyword>
<dbReference type="InterPro" id="IPR024079">
    <property type="entry name" value="MetalloPept_cat_dom_sf"/>
</dbReference>